<keyword evidence="1" id="KW-0732">Signal</keyword>
<organism evidence="2 3">
    <name type="scientific">Euphydryas editha</name>
    <name type="common">Edith's checkerspot</name>
    <dbReference type="NCBI Taxonomy" id="104508"/>
    <lineage>
        <taxon>Eukaryota</taxon>
        <taxon>Metazoa</taxon>
        <taxon>Ecdysozoa</taxon>
        <taxon>Arthropoda</taxon>
        <taxon>Hexapoda</taxon>
        <taxon>Insecta</taxon>
        <taxon>Pterygota</taxon>
        <taxon>Neoptera</taxon>
        <taxon>Endopterygota</taxon>
        <taxon>Lepidoptera</taxon>
        <taxon>Glossata</taxon>
        <taxon>Ditrysia</taxon>
        <taxon>Papilionoidea</taxon>
        <taxon>Nymphalidae</taxon>
        <taxon>Nymphalinae</taxon>
        <taxon>Euphydryas</taxon>
    </lineage>
</organism>
<gene>
    <name evidence="2" type="ORF">EEDITHA_LOCUS20321</name>
</gene>
<dbReference type="EMBL" id="CAKOGL010000029">
    <property type="protein sequence ID" value="CAH2106144.1"/>
    <property type="molecule type" value="Genomic_DNA"/>
</dbReference>
<sequence length="261" mass="29567">MLRVIAYLLACLSAAMARDVGKVLRTMPIVTNSLVNMGKLDIAFYFNTRPHEFAVRSELPSHGFNNPSVVPKLEPIITEPCPCSSLKYIKDSRQNNPSELINKILSGNDLFSFREPTSSTLCCDSHENVKEDILFEFGPKQSQIVANQQNNMPFLPLLLETIQNKPNLMPSKTKAVEIFILPKKQEYPMVFDKFINNNKKNVKNDNIKIVGDKEIKNDFKSNRFVPPFVSSVKKDLTLQEKVEHVTKTDTKPTVNLNSNIV</sequence>
<evidence type="ECO:0000256" key="1">
    <source>
        <dbReference type="SAM" id="SignalP"/>
    </source>
</evidence>
<protein>
    <submittedName>
        <fullName evidence="2">Uncharacterized protein</fullName>
    </submittedName>
</protein>
<proteinExistence type="predicted"/>
<keyword evidence="3" id="KW-1185">Reference proteome</keyword>
<dbReference type="AlphaFoldDB" id="A0AAU9V7T9"/>
<feature type="chain" id="PRO_5043740066" evidence="1">
    <location>
        <begin position="18"/>
        <end position="261"/>
    </location>
</feature>
<feature type="signal peptide" evidence="1">
    <location>
        <begin position="1"/>
        <end position="17"/>
    </location>
</feature>
<name>A0AAU9V7T9_EUPED</name>
<accession>A0AAU9V7T9</accession>
<comment type="caution">
    <text evidence="2">The sequence shown here is derived from an EMBL/GenBank/DDBJ whole genome shotgun (WGS) entry which is preliminary data.</text>
</comment>
<evidence type="ECO:0000313" key="3">
    <source>
        <dbReference type="Proteomes" id="UP001153954"/>
    </source>
</evidence>
<dbReference type="Proteomes" id="UP001153954">
    <property type="component" value="Unassembled WGS sequence"/>
</dbReference>
<reference evidence="2" key="1">
    <citation type="submission" date="2022-03" db="EMBL/GenBank/DDBJ databases">
        <authorList>
            <person name="Tunstrom K."/>
        </authorList>
    </citation>
    <scope>NUCLEOTIDE SEQUENCE</scope>
</reference>
<evidence type="ECO:0000313" key="2">
    <source>
        <dbReference type="EMBL" id="CAH2106144.1"/>
    </source>
</evidence>